<keyword evidence="6" id="KW-1185">Reference proteome</keyword>
<dbReference type="Proteomes" id="UP000024635">
    <property type="component" value="Unassembled WGS sequence"/>
</dbReference>
<dbReference type="EMBL" id="JARK01001373">
    <property type="protein sequence ID" value="EYC15437.1"/>
    <property type="molecule type" value="Genomic_DNA"/>
</dbReference>
<evidence type="ECO:0000256" key="4">
    <source>
        <dbReference type="ARBA" id="ARBA00023002"/>
    </source>
</evidence>
<dbReference type="GO" id="GO:0004757">
    <property type="term" value="F:sepiapterin reductase (NADP+) activity"/>
    <property type="evidence" value="ECO:0007669"/>
    <property type="project" value="TreeGrafter"/>
</dbReference>
<dbReference type="Gene3D" id="3.40.50.720">
    <property type="entry name" value="NAD(P)-binding Rossmann-like Domain"/>
    <property type="match status" value="1"/>
</dbReference>
<comment type="caution">
    <text evidence="5">The sequence shown here is derived from an EMBL/GenBank/DDBJ whole genome shotgun (WGS) entry which is preliminary data.</text>
</comment>
<keyword evidence="2" id="KW-0963">Cytoplasm</keyword>
<evidence type="ECO:0000256" key="3">
    <source>
        <dbReference type="ARBA" id="ARBA00022857"/>
    </source>
</evidence>
<dbReference type="InterPro" id="IPR051721">
    <property type="entry name" value="Biopterin_syn/organic_redct"/>
</dbReference>
<dbReference type="SUPFAM" id="SSF51735">
    <property type="entry name" value="NAD(P)-binding Rossmann-fold domains"/>
    <property type="match status" value="1"/>
</dbReference>
<keyword evidence="3" id="KW-0521">NADP</keyword>
<organism evidence="5 6">
    <name type="scientific">Ancylostoma ceylanicum</name>
    <dbReference type="NCBI Taxonomy" id="53326"/>
    <lineage>
        <taxon>Eukaryota</taxon>
        <taxon>Metazoa</taxon>
        <taxon>Ecdysozoa</taxon>
        <taxon>Nematoda</taxon>
        <taxon>Chromadorea</taxon>
        <taxon>Rhabditida</taxon>
        <taxon>Rhabditina</taxon>
        <taxon>Rhabditomorpha</taxon>
        <taxon>Strongyloidea</taxon>
        <taxon>Ancylostomatidae</taxon>
        <taxon>Ancylostomatinae</taxon>
        <taxon>Ancylostoma</taxon>
    </lineage>
</organism>
<dbReference type="GO" id="GO:0005737">
    <property type="term" value="C:cytoplasm"/>
    <property type="evidence" value="ECO:0007669"/>
    <property type="project" value="UniProtKB-SubCell"/>
</dbReference>
<evidence type="ECO:0000256" key="1">
    <source>
        <dbReference type="ARBA" id="ARBA00004496"/>
    </source>
</evidence>
<dbReference type="AlphaFoldDB" id="A0A016UKQ0"/>
<dbReference type="GO" id="GO:0006729">
    <property type="term" value="P:tetrahydrobiopterin biosynthetic process"/>
    <property type="evidence" value="ECO:0007669"/>
    <property type="project" value="TreeGrafter"/>
</dbReference>
<evidence type="ECO:0000313" key="5">
    <source>
        <dbReference type="EMBL" id="EYC15437.1"/>
    </source>
</evidence>
<name>A0A016UKQ0_9BILA</name>
<protein>
    <recommendedName>
        <fullName evidence="7">Oxidoreductase, short chain dehydrogenase/reductase family protein</fullName>
    </recommendedName>
</protein>
<sequence>MVLSGKRVLTVVSGASRGIGKEIAVQVSKRVAPESVFLLTARNEATLLQIKQDILSSSEKAQVWIVVCDMGSFNDDAINTFKEVLGEIKEMGPFDSAFVFHNCGTAGDVSKRSTELSNAEQWQNYLNVNLIAMVQFNNLILESITKEVAPHRFVVNITSLVAIQGFPSLTQVIVISTKRTVGVYSGEPFTTLTSTPRNRAARTGINVVCCHYANSHYRR</sequence>
<dbReference type="InterPro" id="IPR002347">
    <property type="entry name" value="SDR_fam"/>
</dbReference>
<dbReference type="InterPro" id="IPR036291">
    <property type="entry name" value="NAD(P)-bd_dom_sf"/>
</dbReference>
<proteinExistence type="predicted"/>
<evidence type="ECO:0000313" key="6">
    <source>
        <dbReference type="Proteomes" id="UP000024635"/>
    </source>
</evidence>
<reference evidence="6" key="1">
    <citation type="journal article" date="2015" name="Nat. Genet.">
        <title>The genome and transcriptome of the zoonotic hookworm Ancylostoma ceylanicum identify infection-specific gene families.</title>
        <authorList>
            <person name="Schwarz E.M."/>
            <person name="Hu Y."/>
            <person name="Antoshechkin I."/>
            <person name="Miller M.M."/>
            <person name="Sternberg P.W."/>
            <person name="Aroian R.V."/>
        </authorList>
    </citation>
    <scope>NUCLEOTIDE SEQUENCE</scope>
    <source>
        <strain evidence="6">HY135</strain>
    </source>
</reference>
<keyword evidence="4" id="KW-0560">Oxidoreductase</keyword>
<gene>
    <name evidence="5" type="primary">Acey_s0037.g3523</name>
    <name evidence="5" type="ORF">Y032_0037g3523</name>
</gene>
<comment type="subcellular location">
    <subcellularLocation>
        <location evidence="1">Cytoplasm</location>
    </subcellularLocation>
</comment>
<evidence type="ECO:0000256" key="2">
    <source>
        <dbReference type="ARBA" id="ARBA00022490"/>
    </source>
</evidence>
<dbReference type="Pfam" id="PF00106">
    <property type="entry name" value="adh_short"/>
    <property type="match status" value="1"/>
</dbReference>
<dbReference type="PANTHER" id="PTHR44085:SF2">
    <property type="entry name" value="SEPIAPTERIN REDUCTASE"/>
    <property type="match status" value="1"/>
</dbReference>
<evidence type="ECO:0008006" key="7">
    <source>
        <dbReference type="Google" id="ProtNLM"/>
    </source>
</evidence>
<accession>A0A016UKQ0</accession>
<dbReference type="PANTHER" id="PTHR44085">
    <property type="entry name" value="SEPIAPTERIN REDUCTASE"/>
    <property type="match status" value="1"/>
</dbReference>
<dbReference type="OrthoDB" id="5797199at2759"/>